<organism evidence="14 15">
    <name type="scientific">Polychaeton citri CBS 116435</name>
    <dbReference type="NCBI Taxonomy" id="1314669"/>
    <lineage>
        <taxon>Eukaryota</taxon>
        <taxon>Fungi</taxon>
        <taxon>Dikarya</taxon>
        <taxon>Ascomycota</taxon>
        <taxon>Pezizomycotina</taxon>
        <taxon>Dothideomycetes</taxon>
        <taxon>Dothideomycetidae</taxon>
        <taxon>Capnodiales</taxon>
        <taxon>Capnodiaceae</taxon>
        <taxon>Polychaeton</taxon>
    </lineage>
</organism>
<dbReference type="GO" id="GO:0042438">
    <property type="term" value="P:melanin biosynthetic process"/>
    <property type="evidence" value="ECO:0007669"/>
    <property type="project" value="UniProtKB-KW"/>
</dbReference>
<dbReference type="EMBL" id="MU003825">
    <property type="protein sequence ID" value="KAF2718416.1"/>
    <property type="molecule type" value="Genomic_DNA"/>
</dbReference>
<dbReference type="EC" id="1.14.18.1" evidence="3"/>
<reference evidence="14" key="1">
    <citation type="journal article" date="2020" name="Stud. Mycol.">
        <title>101 Dothideomycetes genomes: a test case for predicting lifestyles and emergence of pathogens.</title>
        <authorList>
            <person name="Haridas S."/>
            <person name="Albert R."/>
            <person name="Binder M."/>
            <person name="Bloem J."/>
            <person name="Labutti K."/>
            <person name="Salamov A."/>
            <person name="Andreopoulos B."/>
            <person name="Baker S."/>
            <person name="Barry K."/>
            <person name="Bills G."/>
            <person name="Bluhm B."/>
            <person name="Cannon C."/>
            <person name="Castanera R."/>
            <person name="Culley D."/>
            <person name="Daum C."/>
            <person name="Ezra D."/>
            <person name="Gonzalez J."/>
            <person name="Henrissat B."/>
            <person name="Kuo A."/>
            <person name="Liang C."/>
            <person name="Lipzen A."/>
            <person name="Lutzoni F."/>
            <person name="Magnuson J."/>
            <person name="Mondo S."/>
            <person name="Nolan M."/>
            <person name="Ohm R."/>
            <person name="Pangilinan J."/>
            <person name="Park H.-J."/>
            <person name="Ramirez L."/>
            <person name="Alfaro M."/>
            <person name="Sun H."/>
            <person name="Tritt A."/>
            <person name="Yoshinaga Y."/>
            <person name="Zwiers L.-H."/>
            <person name="Turgeon B."/>
            <person name="Goodwin S."/>
            <person name="Spatafora J."/>
            <person name="Crous P."/>
            <person name="Grigoriev I."/>
        </authorList>
    </citation>
    <scope>NUCLEOTIDE SEQUENCE</scope>
    <source>
        <strain evidence="14">CBS 116435</strain>
    </source>
</reference>
<gene>
    <name evidence="14" type="ORF">K431DRAFT_136581</name>
</gene>
<evidence type="ECO:0000256" key="9">
    <source>
        <dbReference type="ARBA" id="ARBA00048233"/>
    </source>
</evidence>
<keyword evidence="8" id="KW-0470">Melanin biosynthesis</keyword>
<evidence type="ECO:0000256" key="4">
    <source>
        <dbReference type="ARBA" id="ARBA00022723"/>
    </source>
</evidence>
<dbReference type="GO" id="GO:0046872">
    <property type="term" value="F:metal ion binding"/>
    <property type="evidence" value="ECO:0007669"/>
    <property type="project" value="UniProtKB-KW"/>
</dbReference>
<dbReference type="AlphaFoldDB" id="A0A9P4Q4R2"/>
<evidence type="ECO:0000256" key="8">
    <source>
        <dbReference type="ARBA" id="ARBA00023101"/>
    </source>
</evidence>
<dbReference type="InterPro" id="IPR008922">
    <property type="entry name" value="Di-copper_centre_dom_sf"/>
</dbReference>
<dbReference type="InterPro" id="IPR002227">
    <property type="entry name" value="Tyrosinase_Cu-bd"/>
</dbReference>
<dbReference type="GO" id="GO:0004503">
    <property type="term" value="F:tyrosinase activity"/>
    <property type="evidence" value="ECO:0007669"/>
    <property type="project" value="UniProtKB-EC"/>
</dbReference>
<dbReference type="PROSITE" id="PS00498">
    <property type="entry name" value="TYROSINASE_2"/>
    <property type="match status" value="1"/>
</dbReference>
<dbReference type="Proteomes" id="UP000799441">
    <property type="component" value="Unassembled WGS sequence"/>
</dbReference>
<feature type="chain" id="PRO_5040357522" description="tyrosinase" evidence="11">
    <location>
        <begin position="20"/>
        <end position="549"/>
    </location>
</feature>
<keyword evidence="6" id="KW-0186">Copper</keyword>
<dbReference type="Pfam" id="PF00264">
    <property type="entry name" value="Tyrosinase"/>
    <property type="match status" value="1"/>
</dbReference>
<feature type="domain" description="Tyrosinase copper-binding" evidence="13">
    <location>
        <begin position="289"/>
        <end position="300"/>
    </location>
</feature>
<keyword evidence="7" id="KW-0503">Monooxygenase</keyword>
<dbReference type="OrthoDB" id="6132182at2759"/>
<sequence length="549" mass="60194">MFVHTQLTALLAFTASVFALPRRHFPRQGSNNTASGVTGATQGGVERRMDITLLQSNTDQWNLYLLALQRFKDMDPSDPMSYYQIASIHGAPFQHYNGVDKCDGCPDDTGFCTHASTLFPTWHRSYLGLFEQSLLNNAYAIASEFTGDDNTRYTQAASQLRLPYWDWASKPVDGQAWPSWMEDESVTVTTPTGQQTVENPLKSYAWPSGMVPTSAANTAATVRNVQMSGQTRQNLRSSLWALLSTPQSYNAFSSEIIIDNSVSSLEGIHNTVHGQIGGDMGNPWVAAFDPAFWLHHAMVDHVLSLWQAVYADEWLTPFAEQAPTYYYPIDSTMDSTSPLEPFQASSSSSFLTSDAVRDSSVLNYADYDIASGQSVPSIINNLYRDTQAPIATKRSDNATHNTVMEYITVVEADVMQMNGSFLVWIFVGDFDNNNPSGWAEEPNLAAVNGFFTGSSMDMSGKVRDGVPITGALLKKVETGELADMSTDTTIPWMADNVRFSITSAATGEYIDPSSVPGLSVNTLCSEVTLPQDASSELPQWGQYSSAATH</sequence>
<name>A0A9P4Q4R2_9PEZI</name>
<comment type="caution">
    <text evidence="14">The sequence shown here is derived from an EMBL/GenBank/DDBJ whole genome shotgun (WGS) entry which is preliminary data.</text>
</comment>
<dbReference type="InterPro" id="IPR050316">
    <property type="entry name" value="Tyrosinase/Hemocyanin"/>
</dbReference>
<evidence type="ECO:0000313" key="14">
    <source>
        <dbReference type="EMBL" id="KAF2718416.1"/>
    </source>
</evidence>
<evidence type="ECO:0000313" key="15">
    <source>
        <dbReference type="Proteomes" id="UP000799441"/>
    </source>
</evidence>
<evidence type="ECO:0000259" key="12">
    <source>
        <dbReference type="PROSITE" id="PS00497"/>
    </source>
</evidence>
<proteinExistence type="inferred from homology"/>
<keyword evidence="11" id="KW-0732">Signal</keyword>
<feature type="signal peptide" evidence="11">
    <location>
        <begin position="1"/>
        <end position="19"/>
    </location>
</feature>
<comment type="catalytic activity">
    <reaction evidence="10">
        <text>L-tyrosine + O2 = L-dopaquinone + H2O</text>
        <dbReference type="Rhea" id="RHEA:18117"/>
        <dbReference type="ChEBI" id="CHEBI:15377"/>
        <dbReference type="ChEBI" id="CHEBI:15379"/>
        <dbReference type="ChEBI" id="CHEBI:57924"/>
        <dbReference type="ChEBI" id="CHEBI:58315"/>
        <dbReference type="EC" id="1.14.18.1"/>
    </reaction>
</comment>
<protein>
    <recommendedName>
        <fullName evidence="3">tyrosinase</fullName>
        <ecNumber evidence="3">1.14.18.1</ecNumber>
    </recommendedName>
</protein>
<keyword evidence="5" id="KW-0560">Oxidoreductase</keyword>
<feature type="domain" description="Tyrosinase copper-binding" evidence="12">
    <location>
        <begin position="114"/>
        <end position="131"/>
    </location>
</feature>
<evidence type="ECO:0000259" key="13">
    <source>
        <dbReference type="PROSITE" id="PS00498"/>
    </source>
</evidence>
<comment type="similarity">
    <text evidence="2">Belongs to the tyrosinase family.</text>
</comment>
<evidence type="ECO:0000256" key="11">
    <source>
        <dbReference type="SAM" id="SignalP"/>
    </source>
</evidence>
<keyword evidence="15" id="KW-1185">Reference proteome</keyword>
<dbReference type="Pfam" id="PF18132">
    <property type="entry name" value="Tyrosinase_C"/>
    <property type="match status" value="1"/>
</dbReference>
<comment type="catalytic activity">
    <reaction evidence="9">
        <text>2 L-dopa + O2 = 2 L-dopaquinone + 2 H2O</text>
        <dbReference type="Rhea" id="RHEA:34287"/>
        <dbReference type="ChEBI" id="CHEBI:15377"/>
        <dbReference type="ChEBI" id="CHEBI:15379"/>
        <dbReference type="ChEBI" id="CHEBI:57504"/>
        <dbReference type="ChEBI" id="CHEBI:57924"/>
        <dbReference type="EC" id="1.14.18.1"/>
    </reaction>
</comment>
<dbReference type="PRINTS" id="PR00092">
    <property type="entry name" value="TYROSINASE"/>
</dbReference>
<dbReference type="SUPFAM" id="SSF48056">
    <property type="entry name" value="Di-copper centre-containing domain"/>
    <property type="match status" value="1"/>
</dbReference>
<evidence type="ECO:0000256" key="10">
    <source>
        <dbReference type="ARBA" id="ARBA00048881"/>
    </source>
</evidence>
<dbReference type="PROSITE" id="PS00497">
    <property type="entry name" value="TYROSINASE_1"/>
    <property type="match status" value="1"/>
</dbReference>
<dbReference type="PANTHER" id="PTHR11474">
    <property type="entry name" value="TYROSINASE FAMILY MEMBER"/>
    <property type="match status" value="1"/>
</dbReference>
<evidence type="ECO:0000256" key="3">
    <source>
        <dbReference type="ARBA" id="ARBA00011906"/>
    </source>
</evidence>
<evidence type="ECO:0000256" key="6">
    <source>
        <dbReference type="ARBA" id="ARBA00023008"/>
    </source>
</evidence>
<comment type="cofactor">
    <cofactor evidence="1">
        <name>Cu(2+)</name>
        <dbReference type="ChEBI" id="CHEBI:29036"/>
    </cofactor>
</comment>
<dbReference type="InterPro" id="IPR041640">
    <property type="entry name" value="Tyrosinase_C"/>
</dbReference>
<accession>A0A9P4Q4R2</accession>
<evidence type="ECO:0000256" key="1">
    <source>
        <dbReference type="ARBA" id="ARBA00001973"/>
    </source>
</evidence>
<evidence type="ECO:0000256" key="7">
    <source>
        <dbReference type="ARBA" id="ARBA00023033"/>
    </source>
</evidence>
<evidence type="ECO:0000256" key="2">
    <source>
        <dbReference type="ARBA" id="ARBA00009928"/>
    </source>
</evidence>
<keyword evidence="4" id="KW-0479">Metal-binding</keyword>
<dbReference type="PANTHER" id="PTHR11474:SF76">
    <property type="entry name" value="SHKT DOMAIN-CONTAINING PROTEIN"/>
    <property type="match status" value="1"/>
</dbReference>
<evidence type="ECO:0000256" key="5">
    <source>
        <dbReference type="ARBA" id="ARBA00023002"/>
    </source>
</evidence>
<dbReference type="Gene3D" id="1.10.1280.10">
    <property type="entry name" value="Di-copper center containing domain from catechol oxidase"/>
    <property type="match status" value="1"/>
</dbReference>